<evidence type="ECO:0000259" key="7">
    <source>
        <dbReference type="Pfam" id="PF20684"/>
    </source>
</evidence>
<feature type="transmembrane region" description="Helical" evidence="6">
    <location>
        <begin position="170"/>
        <end position="189"/>
    </location>
</feature>
<sequence length="272" mass="30700">MQLADPAQSYSFIQSNPFLKGITLRMTWHINFSRVKLVRVVGWDNLFVLLSLLCSIIALSSVRYGAVLGFGQHTAVIVAQFGNQRLFKGALIRILGYPSFAVITIALAFTQCRPTQKLWEKSLPGSCWNPNILNSFSYWFCAYTTFTDVVLTVAPACTFWNLQIAWSTKIGLIVMMIWKPVALIIWGLVEQNIVIMAACVPTMRPFFRRTWRCNFSTKPGARSRFLAQDPFTYTKGTRSPLKCQSGSISDVALTHFELHGDRFDQMVHGGIL</sequence>
<dbReference type="GO" id="GO:0016020">
    <property type="term" value="C:membrane"/>
    <property type="evidence" value="ECO:0007669"/>
    <property type="project" value="UniProtKB-SubCell"/>
</dbReference>
<evidence type="ECO:0000313" key="8">
    <source>
        <dbReference type="EMBL" id="EUC50284.1"/>
    </source>
</evidence>
<dbReference type="GeneID" id="19122090"/>
<dbReference type="HOGENOM" id="CLU_1023044_0_0_1"/>
<reference evidence="8 9" key="1">
    <citation type="journal article" date="2013" name="PLoS Genet.">
        <title>Comparative genome structure, secondary metabolite, and effector coding capacity across Cochliobolus pathogens.</title>
        <authorList>
            <person name="Condon B.J."/>
            <person name="Leng Y."/>
            <person name="Wu D."/>
            <person name="Bushley K.E."/>
            <person name="Ohm R.A."/>
            <person name="Otillar R."/>
            <person name="Martin J."/>
            <person name="Schackwitz W."/>
            <person name="Grimwood J."/>
            <person name="MohdZainudin N."/>
            <person name="Xue C."/>
            <person name="Wang R."/>
            <person name="Manning V.A."/>
            <person name="Dhillon B."/>
            <person name="Tu Z.J."/>
            <person name="Steffenson B.J."/>
            <person name="Salamov A."/>
            <person name="Sun H."/>
            <person name="Lowry S."/>
            <person name="LaButti K."/>
            <person name="Han J."/>
            <person name="Copeland A."/>
            <person name="Lindquist E."/>
            <person name="Barry K."/>
            <person name="Schmutz J."/>
            <person name="Baker S.E."/>
            <person name="Ciuffetti L.M."/>
            <person name="Grigoriev I.V."/>
            <person name="Zhong S."/>
            <person name="Turgeon B.G."/>
        </authorList>
    </citation>
    <scope>NUCLEOTIDE SEQUENCE [LARGE SCALE GENOMIC DNA]</scope>
    <source>
        <strain evidence="8 9">ATCC 44560</strain>
    </source>
</reference>
<evidence type="ECO:0000313" key="9">
    <source>
        <dbReference type="Proteomes" id="UP000054032"/>
    </source>
</evidence>
<keyword evidence="9" id="KW-1185">Reference proteome</keyword>
<evidence type="ECO:0000256" key="4">
    <source>
        <dbReference type="ARBA" id="ARBA00023136"/>
    </source>
</evidence>
<dbReference type="AlphaFoldDB" id="W6ZS06"/>
<dbReference type="PANTHER" id="PTHR33048">
    <property type="entry name" value="PTH11-LIKE INTEGRAL MEMBRANE PROTEIN (AFU_ORTHOLOGUE AFUA_5G11245)"/>
    <property type="match status" value="1"/>
</dbReference>
<evidence type="ECO:0000256" key="3">
    <source>
        <dbReference type="ARBA" id="ARBA00022989"/>
    </source>
</evidence>
<feature type="transmembrane region" description="Helical" evidence="6">
    <location>
        <begin position="90"/>
        <end position="109"/>
    </location>
</feature>
<keyword evidence="3 6" id="KW-1133">Transmembrane helix</keyword>
<evidence type="ECO:0000256" key="2">
    <source>
        <dbReference type="ARBA" id="ARBA00022692"/>
    </source>
</evidence>
<gene>
    <name evidence="8" type="ORF">COCMIDRAFT_32378</name>
</gene>
<feature type="transmembrane region" description="Helical" evidence="6">
    <location>
        <begin position="46"/>
        <end position="70"/>
    </location>
</feature>
<organism evidence="8 9">
    <name type="scientific">Bipolaris oryzae ATCC 44560</name>
    <dbReference type="NCBI Taxonomy" id="930090"/>
    <lineage>
        <taxon>Eukaryota</taxon>
        <taxon>Fungi</taxon>
        <taxon>Dikarya</taxon>
        <taxon>Ascomycota</taxon>
        <taxon>Pezizomycotina</taxon>
        <taxon>Dothideomycetes</taxon>
        <taxon>Pleosporomycetidae</taxon>
        <taxon>Pleosporales</taxon>
        <taxon>Pleosporineae</taxon>
        <taxon>Pleosporaceae</taxon>
        <taxon>Bipolaris</taxon>
    </lineage>
</organism>
<dbReference type="eggNOG" id="ENOG502SHVM">
    <property type="taxonomic scope" value="Eukaryota"/>
</dbReference>
<accession>W6ZS06</accession>
<protein>
    <recommendedName>
        <fullName evidence="7">Rhodopsin domain-containing protein</fullName>
    </recommendedName>
</protein>
<comment type="subcellular location">
    <subcellularLocation>
        <location evidence="1">Membrane</location>
        <topology evidence="1">Multi-pass membrane protein</topology>
    </subcellularLocation>
</comment>
<dbReference type="Proteomes" id="UP000054032">
    <property type="component" value="Unassembled WGS sequence"/>
</dbReference>
<dbReference type="Pfam" id="PF20684">
    <property type="entry name" value="Fung_rhodopsin"/>
    <property type="match status" value="1"/>
</dbReference>
<keyword evidence="4 6" id="KW-0472">Membrane</keyword>
<dbReference type="InterPro" id="IPR049326">
    <property type="entry name" value="Rhodopsin_dom_fungi"/>
</dbReference>
<name>W6ZS06_COCMI</name>
<dbReference type="OrthoDB" id="3934549at2759"/>
<dbReference type="InterPro" id="IPR052337">
    <property type="entry name" value="SAT4-like"/>
</dbReference>
<feature type="transmembrane region" description="Helical" evidence="6">
    <location>
        <begin position="136"/>
        <end position="158"/>
    </location>
</feature>
<keyword evidence="2 6" id="KW-0812">Transmembrane</keyword>
<dbReference type="PANTHER" id="PTHR33048:SF155">
    <property type="entry name" value="INTEGRAL MEMBRANE PROTEIN"/>
    <property type="match status" value="1"/>
</dbReference>
<dbReference type="EMBL" id="KI963924">
    <property type="protein sequence ID" value="EUC50284.1"/>
    <property type="molecule type" value="Genomic_DNA"/>
</dbReference>
<evidence type="ECO:0000256" key="6">
    <source>
        <dbReference type="SAM" id="Phobius"/>
    </source>
</evidence>
<proteinExistence type="inferred from homology"/>
<evidence type="ECO:0000256" key="5">
    <source>
        <dbReference type="ARBA" id="ARBA00038359"/>
    </source>
</evidence>
<evidence type="ECO:0000256" key="1">
    <source>
        <dbReference type="ARBA" id="ARBA00004141"/>
    </source>
</evidence>
<dbReference type="RefSeq" id="XP_007683161.1">
    <property type="nucleotide sequence ID" value="XM_007684971.1"/>
</dbReference>
<feature type="domain" description="Rhodopsin" evidence="7">
    <location>
        <begin position="85"/>
        <end position="176"/>
    </location>
</feature>
<dbReference type="KEGG" id="bor:COCMIDRAFT_32378"/>
<comment type="similarity">
    <text evidence="5">Belongs to the SAT4 family.</text>
</comment>